<dbReference type="OrthoDB" id="329835at2759"/>
<protein>
    <submittedName>
        <fullName evidence="6">Beta-ketoacyl synthase</fullName>
    </submittedName>
</protein>
<dbReference type="GO" id="GO:0016491">
    <property type="term" value="F:oxidoreductase activity"/>
    <property type="evidence" value="ECO:0007669"/>
    <property type="project" value="UniProtKB-KW"/>
</dbReference>
<dbReference type="PANTHER" id="PTHR43775">
    <property type="entry name" value="FATTY ACID SYNTHASE"/>
    <property type="match status" value="1"/>
</dbReference>
<dbReference type="GO" id="GO:0004312">
    <property type="term" value="F:fatty acid synthase activity"/>
    <property type="evidence" value="ECO:0007669"/>
    <property type="project" value="TreeGrafter"/>
</dbReference>
<name>A0A0B4GTT6_METGA</name>
<sequence>MYTAGNGTGQAAIQLVKSVGAVVYAAVGSAEKKQLLIDVYRVPEEHISYSRDASFAKGVKRVTNGRGVDVVVSVTLVGDQLLASLECIAPHGRFVEMGEKKFCSNTTIPLFGLGENVSFIAVDASAWLKERSTLARRDLHAIMDLFGQGKLHSAVPLHVSDISETGQVLIGIHHGDSVDKFVFDMRPESQVHVSRLLTALNLAFYTDPNARFVIAGGLGGIGRATARWMADHGAKNLMLLSRFGVRNNAAQKLVDELQSKRVRVETPACDVTDLKRMKETFVKLMPEMPPDCLFDDLEYDDWPIAVRCKTVGSWNLHAVLPSGLDFFILLSSASGLADIKGQTNYDCGFWTGRRKGSGAFCSIRIALPRGRDLCRGCHPEAGQVPGNDAGRSTIKQH</sequence>
<dbReference type="Pfam" id="PF00107">
    <property type="entry name" value="ADH_zinc_N"/>
    <property type="match status" value="1"/>
</dbReference>
<dbReference type="InterPro" id="IPR036291">
    <property type="entry name" value="NAD(P)-bd_dom_sf"/>
</dbReference>
<feature type="domain" description="Ketoreductase" evidence="4">
    <location>
        <begin position="210"/>
        <end position="373"/>
    </location>
</feature>
<organism evidence="6 7">
    <name type="scientific">Metarhizium guizhouense (strain ARSEF 977)</name>
    <dbReference type="NCBI Taxonomy" id="1276136"/>
    <lineage>
        <taxon>Eukaryota</taxon>
        <taxon>Fungi</taxon>
        <taxon>Dikarya</taxon>
        <taxon>Ascomycota</taxon>
        <taxon>Pezizomycotina</taxon>
        <taxon>Sordariomycetes</taxon>
        <taxon>Hypocreomycetidae</taxon>
        <taxon>Hypocreales</taxon>
        <taxon>Clavicipitaceae</taxon>
        <taxon>Metarhizium</taxon>
    </lineage>
</organism>
<dbReference type="InterPro" id="IPR013149">
    <property type="entry name" value="ADH-like_C"/>
</dbReference>
<dbReference type="GO" id="GO:0006633">
    <property type="term" value="P:fatty acid biosynthetic process"/>
    <property type="evidence" value="ECO:0007669"/>
    <property type="project" value="TreeGrafter"/>
</dbReference>
<dbReference type="EMBL" id="AZNH01000024">
    <property type="protein sequence ID" value="KID86033.1"/>
    <property type="molecule type" value="Genomic_DNA"/>
</dbReference>
<keyword evidence="1" id="KW-0596">Phosphopantetheine</keyword>
<evidence type="ECO:0000259" key="5">
    <source>
        <dbReference type="SMART" id="SM00829"/>
    </source>
</evidence>
<evidence type="ECO:0000256" key="3">
    <source>
        <dbReference type="ARBA" id="ARBA00023002"/>
    </source>
</evidence>
<dbReference type="InterPro" id="IPR050091">
    <property type="entry name" value="PKS_NRPS_Biosynth_Enz"/>
</dbReference>
<keyword evidence="2" id="KW-0597">Phosphoprotein</keyword>
<reference evidence="6 7" key="1">
    <citation type="journal article" date="2014" name="Proc. Natl. Acad. Sci. U.S.A.">
        <title>Trajectory and genomic determinants of fungal-pathogen speciation and host adaptation.</title>
        <authorList>
            <person name="Hu X."/>
            <person name="Xiao G."/>
            <person name="Zheng P."/>
            <person name="Shang Y."/>
            <person name="Su Y."/>
            <person name="Zhang X."/>
            <person name="Liu X."/>
            <person name="Zhan S."/>
            <person name="St Leger R.J."/>
            <person name="Wang C."/>
        </authorList>
    </citation>
    <scope>NUCLEOTIDE SEQUENCE [LARGE SCALE GENOMIC DNA]</scope>
    <source>
        <strain evidence="6 7">ARSEF 977</strain>
    </source>
</reference>
<evidence type="ECO:0000259" key="4">
    <source>
        <dbReference type="SMART" id="SM00822"/>
    </source>
</evidence>
<dbReference type="PANTHER" id="PTHR43775:SF29">
    <property type="entry name" value="ASPERFURANONE POLYKETIDE SYNTHASE AFOG-RELATED"/>
    <property type="match status" value="1"/>
</dbReference>
<keyword evidence="3" id="KW-0560">Oxidoreductase</keyword>
<dbReference type="SMART" id="SM00822">
    <property type="entry name" value="PKS_KR"/>
    <property type="match status" value="1"/>
</dbReference>
<proteinExistence type="predicted"/>
<comment type="caution">
    <text evidence="6">The sequence shown here is derived from an EMBL/GenBank/DDBJ whole genome shotgun (WGS) entry which is preliminary data.</text>
</comment>
<dbReference type="AlphaFoldDB" id="A0A0B4GTT6"/>
<evidence type="ECO:0000256" key="1">
    <source>
        <dbReference type="ARBA" id="ARBA00022450"/>
    </source>
</evidence>
<feature type="domain" description="Enoyl reductase (ER)" evidence="5">
    <location>
        <begin position="1"/>
        <end position="183"/>
    </location>
</feature>
<gene>
    <name evidence="6" type="ORF">MGU_06725</name>
</gene>
<dbReference type="InterPro" id="IPR013968">
    <property type="entry name" value="PKS_KR"/>
</dbReference>
<dbReference type="HOGENOM" id="CLU_694606_0_0_1"/>
<dbReference type="Proteomes" id="UP000031192">
    <property type="component" value="Unassembled WGS sequence"/>
</dbReference>
<dbReference type="Gene3D" id="3.90.180.10">
    <property type="entry name" value="Medium-chain alcohol dehydrogenases, catalytic domain"/>
    <property type="match status" value="1"/>
</dbReference>
<evidence type="ECO:0000313" key="6">
    <source>
        <dbReference type="EMBL" id="KID86033.1"/>
    </source>
</evidence>
<keyword evidence="7" id="KW-1185">Reference proteome</keyword>
<accession>A0A0B4GTT6</accession>
<evidence type="ECO:0000256" key="2">
    <source>
        <dbReference type="ARBA" id="ARBA00022553"/>
    </source>
</evidence>
<dbReference type="SUPFAM" id="SSF51735">
    <property type="entry name" value="NAD(P)-binding Rossmann-fold domains"/>
    <property type="match status" value="2"/>
</dbReference>
<dbReference type="InterPro" id="IPR057326">
    <property type="entry name" value="KR_dom"/>
</dbReference>
<dbReference type="SMART" id="SM00829">
    <property type="entry name" value="PKS_ER"/>
    <property type="match status" value="1"/>
</dbReference>
<dbReference type="Gene3D" id="3.40.50.720">
    <property type="entry name" value="NAD(P)-binding Rossmann-like Domain"/>
    <property type="match status" value="1"/>
</dbReference>
<evidence type="ECO:0000313" key="7">
    <source>
        <dbReference type="Proteomes" id="UP000031192"/>
    </source>
</evidence>
<dbReference type="InterPro" id="IPR020843">
    <property type="entry name" value="ER"/>
</dbReference>
<dbReference type="GO" id="GO:0044550">
    <property type="term" value="P:secondary metabolite biosynthetic process"/>
    <property type="evidence" value="ECO:0007669"/>
    <property type="project" value="TreeGrafter"/>
</dbReference>
<dbReference type="Pfam" id="PF08659">
    <property type="entry name" value="KR"/>
    <property type="match status" value="1"/>
</dbReference>
<dbReference type="CDD" id="cd05195">
    <property type="entry name" value="enoyl_red"/>
    <property type="match status" value="1"/>
</dbReference>